<gene>
    <name evidence="3" type="ORF">F5Z01DRAFT_433426</name>
</gene>
<dbReference type="EMBL" id="MU251286">
    <property type="protein sequence ID" value="KAG9249962.1"/>
    <property type="molecule type" value="Genomic_DNA"/>
</dbReference>
<keyword evidence="4" id="KW-1185">Reference proteome</keyword>
<dbReference type="GeneID" id="70290607"/>
<feature type="compositionally biased region" description="Basic and acidic residues" evidence="2">
    <location>
        <begin position="340"/>
        <end position="356"/>
    </location>
</feature>
<feature type="compositionally biased region" description="Basic and acidic residues" evidence="2">
    <location>
        <begin position="46"/>
        <end position="56"/>
    </location>
</feature>
<feature type="region of interest" description="Disordered" evidence="2">
    <location>
        <begin position="1"/>
        <end position="270"/>
    </location>
</feature>
<accession>A0A9P7ZE37</accession>
<evidence type="ECO:0000313" key="4">
    <source>
        <dbReference type="Proteomes" id="UP000887229"/>
    </source>
</evidence>
<comment type="subunit">
    <text evidence="1">Component of the NuA4 histone acetyltransferase complex.</text>
</comment>
<dbReference type="Proteomes" id="UP000887229">
    <property type="component" value="Unassembled WGS sequence"/>
</dbReference>
<organism evidence="3 4">
    <name type="scientific">Emericellopsis atlantica</name>
    <dbReference type="NCBI Taxonomy" id="2614577"/>
    <lineage>
        <taxon>Eukaryota</taxon>
        <taxon>Fungi</taxon>
        <taxon>Dikarya</taxon>
        <taxon>Ascomycota</taxon>
        <taxon>Pezizomycotina</taxon>
        <taxon>Sordariomycetes</taxon>
        <taxon>Hypocreomycetidae</taxon>
        <taxon>Hypocreales</taxon>
        <taxon>Bionectriaceae</taxon>
        <taxon>Emericellopsis</taxon>
    </lineage>
</organism>
<reference evidence="3" key="1">
    <citation type="journal article" date="2021" name="IMA Fungus">
        <title>Genomic characterization of three marine fungi, including Emericellopsis atlantica sp. nov. with signatures of a generalist lifestyle and marine biomass degradation.</title>
        <authorList>
            <person name="Hagestad O.C."/>
            <person name="Hou L."/>
            <person name="Andersen J.H."/>
            <person name="Hansen E.H."/>
            <person name="Altermark B."/>
            <person name="Li C."/>
            <person name="Kuhnert E."/>
            <person name="Cox R.J."/>
            <person name="Crous P.W."/>
            <person name="Spatafora J.W."/>
            <person name="Lail K."/>
            <person name="Amirebrahimi M."/>
            <person name="Lipzen A."/>
            <person name="Pangilinan J."/>
            <person name="Andreopoulos W."/>
            <person name="Hayes R.D."/>
            <person name="Ng V."/>
            <person name="Grigoriev I.V."/>
            <person name="Jackson S.A."/>
            <person name="Sutton T.D.S."/>
            <person name="Dobson A.D.W."/>
            <person name="Rama T."/>
        </authorList>
    </citation>
    <scope>NUCLEOTIDE SEQUENCE</scope>
    <source>
        <strain evidence="3">TS7</strain>
    </source>
</reference>
<dbReference type="RefSeq" id="XP_046113886.1">
    <property type="nucleotide sequence ID" value="XM_046259704.1"/>
</dbReference>
<comment type="caution">
    <text evidence="3">The sequence shown here is derived from an EMBL/GenBank/DDBJ whole genome shotgun (WGS) entry which is preliminary data.</text>
</comment>
<dbReference type="AlphaFoldDB" id="A0A9P7ZE37"/>
<feature type="compositionally biased region" description="Polar residues" evidence="2">
    <location>
        <begin position="21"/>
        <end position="43"/>
    </location>
</feature>
<evidence type="ECO:0000313" key="3">
    <source>
        <dbReference type="EMBL" id="KAG9249962.1"/>
    </source>
</evidence>
<dbReference type="InterPro" id="IPR016197">
    <property type="entry name" value="Chromo-like_dom_sf"/>
</dbReference>
<feature type="compositionally biased region" description="Polar residues" evidence="2">
    <location>
        <begin position="134"/>
        <end position="152"/>
    </location>
</feature>
<evidence type="ECO:0000256" key="1">
    <source>
        <dbReference type="ARBA" id="ARBA00011353"/>
    </source>
</evidence>
<proteinExistence type="predicted"/>
<evidence type="ECO:0000256" key="2">
    <source>
        <dbReference type="SAM" id="MobiDB-lite"/>
    </source>
</evidence>
<dbReference type="Gene3D" id="2.40.50.40">
    <property type="match status" value="1"/>
</dbReference>
<feature type="region of interest" description="Disordered" evidence="2">
    <location>
        <begin position="314"/>
        <end position="357"/>
    </location>
</feature>
<dbReference type="SUPFAM" id="SSF54160">
    <property type="entry name" value="Chromo domain-like"/>
    <property type="match status" value="1"/>
</dbReference>
<dbReference type="OrthoDB" id="5154110at2759"/>
<protein>
    <recommendedName>
        <fullName evidence="5">Chromo domain-containing protein</fullName>
    </recommendedName>
</protein>
<evidence type="ECO:0008006" key="5">
    <source>
        <dbReference type="Google" id="ProtNLM"/>
    </source>
</evidence>
<sequence>MPEIAQRARRTSSRGSSTTSQLGQRTRLSRSASPTTASSNGNVPKQHRDASPDKPRRGSIIKAFPGHADLGVAPGNRRGSVYGPEAEVFDHDASSFSDPDLGRVKSQETLHAQETTAGPGDLDSGRKSSLPDDGQSSQSVEGLTRDANSSIPPTADPTLAMDSSVVDDRPPADQVSTTSARTWRRLHSTRTLSGTRAVRPFGKRASVRSEAGSSDEDEAPARKRQKATRSARLGRGAKPKPRPARDPRLRASKSTSKQSSDRPVVSNSQSEDAFIASYQEWSLPDATLKCVRDNGKATFQLEFSWETPCVAHAAQDSSRSSAPLLSRKARNPKTNTVAHTSREVTEDSPEESHPGKAGDVGIYSVKRMLARWKRGFYFLQWSDDTTGWEPKRNILDKEMLRDFEKTYKGFDEGIDVLNSRTWAGKCQYLLHWHGRPPSEDSWVAESLMSPDAIDRFRAGGLE</sequence>
<name>A0A9P7ZE37_9HYPO</name>